<dbReference type="InterPro" id="IPR017853">
    <property type="entry name" value="GH"/>
</dbReference>
<evidence type="ECO:0000256" key="16">
    <source>
        <dbReference type="ARBA" id="ARBA00054037"/>
    </source>
</evidence>
<evidence type="ECO:0000256" key="10">
    <source>
        <dbReference type="ARBA" id="ARBA00022801"/>
    </source>
</evidence>
<dbReference type="GO" id="GO:0005576">
    <property type="term" value="C:extracellular region"/>
    <property type="evidence" value="ECO:0007669"/>
    <property type="project" value="UniProtKB-SubCell"/>
</dbReference>
<dbReference type="EC" id="3.2.1.25" evidence="6"/>
<comment type="subunit">
    <text evidence="5">Homodimer.</text>
</comment>
<dbReference type="FunFam" id="3.20.20.80:FF:000084">
    <property type="entry name" value="Beta-mannosidase A"/>
    <property type="match status" value="1"/>
</dbReference>
<evidence type="ECO:0000259" key="17">
    <source>
        <dbReference type="Pfam" id="PF17753"/>
    </source>
</evidence>
<dbReference type="GO" id="GO:0004567">
    <property type="term" value="F:beta-mannosidase activity"/>
    <property type="evidence" value="ECO:0007669"/>
    <property type="project" value="UniProtKB-EC"/>
</dbReference>
<keyword evidence="12" id="KW-0119">Carbohydrate metabolism</keyword>
<comment type="catalytic activity">
    <reaction evidence="1">
        <text>Hydrolysis of terminal, non-reducing beta-D-mannose residues in beta-D-mannosides.</text>
        <dbReference type="EC" id="3.2.1.25"/>
    </reaction>
</comment>
<evidence type="ECO:0000259" key="19">
    <source>
        <dbReference type="Pfam" id="PF22666"/>
    </source>
</evidence>
<dbReference type="Proteomes" id="UP000235392">
    <property type="component" value="Unassembled WGS sequence"/>
</dbReference>
<evidence type="ECO:0000256" key="7">
    <source>
        <dbReference type="ARBA" id="ARBA00021795"/>
    </source>
</evidence>
<dbReference type="SUPFAM" id="SSF51445">
    <property type="entry name" value="(Trans)glycosidases"/>
    <property type="match status" value="1"/>
</dbReference>
<dbReference type="EMBL" id="PGCI01000631">
    <property type="protein sequence ID" value="PLW23515.1"/>
    <property type="molecule type" value="Genomic_DNA"/>
</dbReference>
<comment type="subcellular location">
    <subcellularLocation>
        <location evidence="2">Secreted</location>
    </subcellularLocation>
</comment>
<dbReference type="InterPro" id="IPR036156">
    <property type="entry name" value="Beta-gal/glucu_dom_sf"/>
</dbReference>
<dbReference type="GO" id="GO:0006516">
    <property type="term" value="P:glycoprotein catabolic process"/>
    <property type="evidence" value="ECO:0007669"/>
    <property type="project" value="TreeGrafter"/>
</dbReference>
<evidence type="ECO:0000313" key="21">
    <source>
        <dbReference type="Proteomes" id="UP000235392"/>
    </source>
</evidence>
<dbReference type="Gene3D" id="2.60.40.10">
    <property type="entry name" value="Immunoglobulins"/>
    <property type="match status" value="3"/>
</dbReference>
<evidence type="ECO:0000256" key="11">
    <source>
        <dbReference type="ARBA" id="ARBA00023180"/>
    </source>
</evidence>
<evidence type="ECO:0000256" key="6">
    <source>
        <dbReference type="ARBA" id="ARBA00012754"/>
    </source>
</evidence>
<keyword evidence="11" id="KW-0325">Glycoprotein</keyword>
<comment type="similarity">
    <text evidence="4">Belongs to the glycosyl hydrolase 2 family. Beta-mannosidase A subfamily.</text>
</comment>
<evidence type="ECO:0000256" key="13">
    <source>
        <dbReference type="ARBA" id="ARBA00023295"/>
    </source>
</evidence>
<evidence type="ECO:0000256" key="8">
    <source>
        <dbReference type="ARBA" id="ARBA00022525"/>
    </source>
</evidence>
<dbReference type="FunFam" id="2.60.40.10:FF:001511">
    <property type="entry name" value="Beta-mannosidase A"/>
    <property type="match status" value="1"/>
</dbReference>
<dbReference type="InterPro" id="IPR041447">
    <property type="entry name" value="Mannosidase_ig"/>
</dbReference>
<evidence type="ECO:0000256" key="12">
    <source>
        <dbReference type="ARBA" id="ARBA00023277"/>
    </source>
</evidence>
<dbReference type="InterPro" id="IPR041625">
    <property type="entry name" value="Beta-mannosidase_Ig"/>
</dbReference>
<dbReference type="PANTHER" id="PTHR43730:SF5">
    <property type="entry name" value="BETA-MANNOSIDASE A"/>
    <property type="match status" value="1"/>
</dbReference>
<accession>A0A2N5TDD4</accession>
<evidence type="ECO:0000256" key="4">
    <source>
        <dbReference type="ARBA" id="ARBA00007483"/>
    </source>
</evidence>
<reference evidence="20 21" key="1">
    <citation type="submission" date="2017-11" db="EMBL/GenBank/DDBJ databases">
        <title>De novo assembly and phasing of dikaryotic genomes from two isolates of Puccinia coronata f. sp. avenae, the causal agent of oat crown rust.</title>
        <authorList>
            <person name="Miller M.E."/>
            <person name="Zhang Y."/>
            <person name="Omidvar V."/>
            <person name="Sperschneider J."/>
            <person name="Schwessinger B."/>
            <person name="Raley C."/>
            <person name="Palmer J.M."/>
            <person name="Garnica D."/>
            <person name="Upadhyaya N."/>
            <person name="Rathjen J."/>
            <person name="Taylor J.M."/>
            <person name="Park R.F."/>
            <person name="Dodds P.N."/>
            <person name="Hirsch C.D."/>
            <person name="Kianian S.F."/>
            <person name="Figueroa M."/>
        </authorList>
    </citation>
    <scope>NUCLEOTIDE SEQUENCE [LARGE SCALE GENOMIC DNA]</scope>
    <source>
        <strain evidence="20">12SD80</strain>
    </source>
</reference>
<keyword evidence="9" id="KW-0732">Signal</keyword>
<evidence type="ECO:0000256" key="2">
    <source>
        <dbReference type="ARBA" id="ARBA00004613"/>
    </source>
</evidence>
<keyword evidence="14" id="KW-0624">Polysaccharide degradation</keyword>
<evidence type="ECO:0000256" key="9">
    <source>
        <dbReference type="ARBA" id="ARBA00022729"/>
    </source>
</evidence>
<dbReference type="GO" id="GO:0000272">
    <property type="term" value="P:polysaccharide catabolic process"/>
    <property type="evidence" value="ECO:0007669"/>
    <property type="project" value="UniProtKB-KW"/>
</dbReference>
<dbReference type="SUPFAM" id="SSF49785">
    <property type="entry name" value="Galactose-binding domain-like"/>
    <property type="match status" value="1"/>
</dbReference>
<dbReference type="PANTHER" id="PTHR43730">
    <property type="entry name" value="BETA-MANNOSIDASE"/>
    <property type="match status" value="1"/>
</dbReference>
<protein>
    <recommendedName>
        <fullName evidence="7">Beta-mannosidase A</fullName>
        <ecNumber evidence="6">3.2.1.25</ecNumber>
    </recommendedName>
    <alternativeName>
        <fullName evidence="15">Mannanase A</fullName>
    </alternativeName>
</protein>
<dbReference type="Pfam" id="PF17786">
    <property type="entry name" value="Mannosidase_ig"/>
    <property type="match status" value="1"/>
</dbReference>
<comment type="pathway">
    <text evidence="3">Glycan metabolism; N-glycan degradation.</text>
</comment>
<comment type="function">
    <text evidence="16">Exoglycosidase that cleaves the single beta-linked mannose residue from the non-reducing end of beta-mannosidic oligosaccharides of various complexity and length. Involved in the degradation of polymeric mannan and galactomannan.</text>
</comment>
<dbReference type="UniPathway" id="UPA00280"/>
<dbReference type="InterPro" id="IPR050887">
    <property type="entry name" value="Beta-mannosidase_GH2"/>
</dbReference>
<dbReference type="Gene3D" id="2.60.120.260">
    <property type="entry name" value="Galactose-binding domain-like"/>
    <property type="match status" value="1"/>
</dbReference>
<evidence type="ECO:0000256" key="1">
    <source>
        <dbReference type="ARBA" id="ARBA00000829"/>
    </source>
</evidence>
<keyword evidence="13" id="KW-0326">Glycosidase</keyword>
<feature type="domain" description="Beta-mannosidase-like galactose-binding" evidence="19">
    <location>
        <begin position="173"/>
        <end position="360"/>
    </location>
</feature>
<dbReference type="Gene3D" id="3.20.20.80">
    <property type="entry name" value="Glycosidases"/>
    <property type="match status" value="1"/>
</dbReference>
<evidence type="ECO:0000313" key="20">
    <source>
        <dbReference type="EMBL" id="PLW23515.1"/>
    </source>
</evidence>
<dbReference type="InterPro" id="IPR013783">
    <property type="entry name" value="Ig-like_fold"/>
</dbReference>
<dbReference type="InterPro" id="IPR008979">
    <property type="entry name" value="Galactose-bd-like_sf"/>
</dbReference>
<dbReference type="FunFam" id="2.60.40.10:FF:002310">
    <property type="entry name" value="Beta-mannosidase A"/>
    <property type="match status" value="1"/>
</dbReference>
<keyword evidence="8" id="KW-0964">Secreted</keyword>
<evidence type="ECO:0000259" key="18">
    <source>
        <dbReference type="Pfam" id="PF17786"/>
    </source>
</evidence>
<proteinExistence type="inferred from homology"/>
<dbReference type="SUPFAM" id="SSF49303">
    <property type="entry name" value="beta-Galactosidase/glucuronidase domain"/>
    <property type="match status" value="2"/>
</dbReference>
<organism evidence="20 21">
    <name type="scientific">Puccinia coronata f. sp. avenae</name>
    <dbReference type="NCBI Taxonomy" id="200324"/>
    <lineage>
        <taxon>Eukaryota</taxon>
        <taxon>Fungi</taxon>
        <taxon>Dikarya</taxon>
        <taxon>Basidiomycota</taxon>
        <taxon>Pucciniomycotina</taxon>
        <taxon>Pucciniomycetes</taxon>
        <taxon>Pucciniales</taxon>
        <taxon>Pucciniaceae</taxon>
        <taxon>Puccinia</taxon>
    </lineage>
</organism>
<dbReference type="Pfam" id="PF17753">
    <property type="entry name" value="Ig_mannosidase"/>
    <property type="match status" value="1"/>
</dbReference>
<feature type="domain" description="Beta-mannosidase Ig-fold" evidence="17">
    <location>
        <begin position="1066"/>
        <end position="1146"/>
    </location>
</feature>
<gene>
    <name evidence="20" type="ORF">PCASD_12055</name>
</gene>
<sequence length="1151" mass="130108">MVIFVSNYIEARDRIIGPPQRQYDKSLPDLRSKVVLPAAPRILLMKRGECGSTIDSLRCRFKSLKPDYRVSEISRHKKRSELILYSLSVSGRAHHGPFLACHSLSLAKVQGSSPLINFKKPSQTCFPWHLPVVSTLNPASILRILPDSISPPGHRQGPCILYSYRYSTWSLGWSLSNANRSITVPTHFLNQPHLALIKAGVIDDPNIGLNEGTVRWVGEEEAWTWETKFKVDTHGAWGEVERFYLAFDGLDTFCNIQLNGHHIGSTNNAFRSWIFDATEAIKSSQNQTIPLSLRFASAYDVTSQLAHEPGNTWFPIASQDKKNTTTLQPFEYSYRNWARKQQSDFGWDWGPAYLPSGPIKPAYLIGLSAPAQSEFNLVNQTKSTQSLTKRLAAKPYGVNNTSSKILSLLTRSHTRKNSRSTTASPSSFWVQRSIVDIYRLGQRSNLPPDQGAPWVINITLPITSPTPINATLTGVLANTSVKLPTKQLSLLQTPNYRDHGPDYFLTVEYTVDAKEIELWYPATLGNPKLYDLELTLNVDGENANSNQEANGELAWREKVGFRTIVVDQSRYTDQEVSSGIRPGTRFTFIINGKPFYVQGSSMIPIDTFAARSNSTTIRWILESALLANHNVIRIWGGGAYQTDEFYDMCDELGILAWSESVFACGAYPISPDSFLDNIRAEVSENVARLNRHPSTALWAGNNEGEGYLIDVNRTWTNGSIYFDQYDYLNNRVLRDVVLDNTRSISYIPSSTTQGYLSLDPYVARYYNSTSGEIYGDKEHYNYNTSVSFDISSYPVGRFVNEFGFHSMPSIYTWDRVLKSPQDYDFNSTVIRAHDKHNPASNLTYPWPSDDGQMQMTTGVTDHYPTPNITSDYHIQLAQWAYSTQVFQAAFMASQIHYYRLGANRGENNMGAVYWQLNDIWEGISWSSIEYTGRWKIFHYIAARVQSHVIISPIFHQKNSTLDIYVTSDLWQNVEGTAQWTWYDFAGRQLSDTTTKSFSVAPIHSTQLYHADGLSEMVPNGQPPNDAWMHLKMTTSDGKYTNEQFFHPVDLKDCQLRPTKVQSRPIGHNQVSIEVASGGVAAWVNVEHPPGVRGYFRDMVTGLPSNDFFLRPDEQRHLEFVLKGHDSANGVSKNLASRIVVRTIWNNQHLSQ</sequence>
<evidence type="ECO:0000256" key="5">
    <source>
        <dbReference type="ARBA" id="ARBA00011738"/>
    </source>
</evidence>
<evidence type="ECO:0000256" key="15">
    <source>
        <dbReference type="ARBA" id="ARBA00031061"/>
    </source>
</evidence>
<evidence type="ECO:0000256" key="14">
    <source>
        <dbReference type="ARBA" id="ARBA00023326"/>
    </source>
</evidence>
<dbReference type="AlphaFoldDB" id="A0A2N5TDD4"/>
<comment type="caution">
    <text evidence="20">The sequence shown here is derived from an EMBL/GenBank/DDBJ whole genome shotgun (WGS) entry which is preliminary data.</text>
</comment>
<feature type="domain" description="Mannosidase Ig/CBM-like" evidence="18">
    <location>
        <begin position="960"/>
        <end position="1052"/>
    </location>
</feature>
<evidence type="ECO:0000256" key="3">
    <source>
        <dbReference type="ARBA" id="ARBA00004740"/>
    </source>
</evidence>
<dbReference type="FunFam" id="2.60.120.260:FF:000200">
    <property type="entry name" value="Beta-mannosidase A"/>
    <property type="match status" value="1"/>
</dbReference>
<keyword evidence="10" id="KW-0378">Hydrolase</keyword>
<dbReference type="InterPro" id="IPR054593">
    <property type="entry name" value="Beta-mannosidase-like_N2"/>
</dbReference>
<name>A0A2N5TDD4_9BASI</name>
<dbReference type="Pfam" id="PF22666">
    <property type="entry name" value="Glyco_hydro_2_N2"/>
    <property type="match status" value="1"/>
</dbReference>